<evidence type="ECO:0000313" key="2">
    <source>
        <dbReference type="Proteomes" id="UP000814033"/>
    </source>
</evidence>
<reference evidence="1" key="1">
    <citation type="submission" date="2021-02" db="EMBL/GenBank/DDBJ databases">
        <authorList>
            <consortium name="DOE Joint Genome Institute"/>
            <person name="Ahrendt S."/>
            <person name="Looney B.P."/>
            <person name="Miyauchi S."/>
            <person name="Morin E."/>
            <person name="Drula E."/>
            <person name="Courty P.E."/>
            <person name="Chicoki N."/>
            <person name="Fauchery L."/>
            <person name="Kohler A."/>
            <person name="Kuo A."/>
            <person name="Labutti K."/>
            <person name="Pangilinan J."/>
            <person name="Lipzen A."/>
            <person name="Riley R."/>
            <person name="Andreopoulos W."/>
            <person name="He G."/>
            <person name="Johnson J."/>
            <person name="Barry K.W."/>
            <person name="Grigoriev I.V."/>
            <person name="Nagy L."/>
            <person name="Hibbett D."/>
            <person name="Henrissat B."/>
            <person name="Matheny P.B."/>
            <person name="Labbe J."/>
            <person name="Martin F."/>
        </authorList>
    </citation>
    <scope>NUCLEOTIDE SEQUENCE</scope>
    <source>
        <strain evidence="1">FP105234-sp</strain>
    </source>
</reference>
<name>A0ACB8RUT9_9AGAM</name>
<accession>A0ACB8RUT9</accession>
<dbReference type="Proteomes" id="UP000814033">
    <property type="component" value="Unassembled WGS sequence"/>
</dbReference>
<organism evidence="1 2">
    <name type="scientific">Auriscalpium vulgare</name>
    <dbReference type="NCBI Taxonomy" id="40419"/>
    <lineage>
        <taxon>Eukaryota</taxon>
        <taxon>Fungi</taxon>
        <taxon>Dikarya</taxon>
        <taxon>Basidiomycota</taxon>
        <taxon>Agaricomycotina</taxon>
        <taxon>Agaricomycetes</taxon>
        <taxon>Russulales</taxon>
        <taxon>Auriscalpiaceae</taxon>
        <taxon>Auriscalpium</taxon>
    </lineage>
</organism>
<comment type="caution">
    <text evidence="1">The sequence shown here is derived from an EMBL/GenBank/DDBJ whole genome shotgun (WGS) entry which is preliminary data.</text>
</comment>
<evidence type="ECO:0000313" key="1">
    <source>
        <dbReference type="EMBL" id="KAI0047819.1"/>
    </source>
</evidence>
<keyword evidence="2" id="KW-1185">Reference proteome</keyword>
<proteinExistence type="predicted"/>
<dbReference type="EMBL" id="MU275897">
    <property type="protein sequence ID" value="KAI0047819.1"/>
    <property type="molecule type" value="Genomic_DNA"/>
</dbReference>
<reference evidence="1" key="2">
    <citation type="journal article" date="2022" name="New Phytol.">
        <title>Evolutionary transition to the ectomycorrhizal habit in the genomes of a hyperdiverse lineage of mushroom-forming fungi.</title>
        <authorList>
            <person name="Looney B."/>
            <person name="Miyauchi S."/>
            <person name="Morin E."/>
            <person name="Drula E."/>
            <person name="Courty P.E."/>
            <person name="Kohler A."/>
            <person name="Kuo A."/>
            <person name="LaButti K."/>
            <person name="Pangilinan J."/>
            <person name="Lipzen A."/>
            <person name="Riley R."/>
            <person name="Andreopoulos W."/>
            <person name="He G."/>
            <person name="Johnson J."/>
            <person name="Nolan M."/>
            <person name="Tritt A."/>
            <person name="Barry K.W."/>
            <person name="Grigoriev I.V."/>
            <person name="Nagy L.G."/>
            <person name="Hibbett D."/>
            <person name="Henrissat B."/>
            <person name="Matheny P.B."/>
            <person name="Labbe J."/>
            <person name="Martin F.M."/>
        </authorList>
    </citation>
    <scope>NUCLEOTIDE SEQUENCE</scope>
    <source>
        <strain evidence="1">FP105234-sp</strain>
    </source>
</reference>
<gene>
    <name evidence="1" type="ORF">FA95DRAFT_1558699</name>
</gene>
<protein>
    <submittedName>
        <fullName evidence="1">Uncharacterized protein</fullName>
    </submittedName>
</protein>
<sequence length="109" mass="11672">MPISGPVNLLLRPACRPDVTPDTSDRPSPPACRPPPTYCAHRVAIVLQVAVLQVAVHYYCSSRRRRHGRVPAASTGVRQARASDHILASGPSGKVETDAARDRADNPGD</sequence>